<dbReference type="InterPro" id="IPR003423">
    <property type="entry name" value="OMP_efflux"/>
</dbReference>
<keyword evidence="6" id="KW-0472">Membrane</keyword>
<keyword evidence="5" id="KW-0812">Transmembrane</keyword>
<dbReference type="GO" id="GO:0015288">
    <property type="term" value="F:porin activity"/>
    <property type="evidence" value="ECO:0007669"/>
    <property type="project" value="TreeGrafter"/>
</dbReference>
<comment type="subcellular location">
    <subcellularLocation>
        <location evidence="1">Cell outer membrane</location>
    </subcellularLocation>
</comment>
<sequence>MPLSKDIGPGNSIPPAPFPKSSLVTSWVGAGLLCLGLLWPASARAADPGSSPPPNVTLSQAVFSALNARPELRAEQDKVQSAQETIGQAKSNYYPQLSASLQTMYANSLFGFFLFPGYQFENLNLLTVTLSQTLLDFGKTSSQVDQSRWGYRAAKAHMETVREQTIRDAESAYLTLLADQHQVLADRKNLEDAELQLEEATVRHQEGTSVILDVTRARVNVSAARLALVKSQDQVRSDSVTLAQVMGLSKTVFLVAADLDRDPNAIAHPDPDRDMSKALSHRPEWKEATADLESAKATLKNSKAQNYPSITALGQSFTATLPSGALPFTYIPNNYPYSTFSIGGTLTVPIFEGGYMVHQTARARADVMTARDNREATRLSIATDLKKAALSITDAKEQLDWALTSLDNARKNEMLVQEAYRMGQVQSVDVMDAQTALRQARESVIRARYLLMNSNVLYRYAVGTLAAPEAEEHAASDSRPTTSGQIR</sequence>
<dbReference type="Proteomes" id="UP000009374">
    <property type="component" value="Unassembled WGS sequence"/>
</dbReference>
<name>C6HWD9_9BACT</name>
<dbReference type="EMBL" id="GG693869">
    <property type="protein sequence ID" value="EES53117.1"/>
    <property type="molecule type" value="Genomic_DNA"/>
</dbReference>
<organism evidence="8 9">
    <name type="scientific">Leptospirillum ferrodiazotrophum</name>
    <dbReference type="NCBI Taxonomy" id="412449"/>
    <lineage>
        <taxon>Bacteria</taxon>
        <taxon>Pseudomonadati</taxon>
        <taxon>Nitrospirota</taxon>
        <taxon>Nitrospiria</taxon>
        <taxon>Nitrospirales</taxon>
        <taxon>Nitrospiraceae</taxon>
        <taxon>Leptospirillum</taxon>
    </lineage>
</organism>
<keyword evidence="9" id="KW-1185">Reference proteome</keyword>
<keyword evidence="4" id="KW-1134">Transmembrane beta strand</keyword>
<dbReference type="Gene3D" id="1.20.1600.10">
    <property type="entry name" value="Outer membrane efflux proteins (OEP)"/>
    <property type="match status" value="1"/>
</dbReference>
<dbReference type="GO" id="GO:0009279">
    <property type="term" value="C:cell outer membrane"/>
    <property type="evidence" value="ECO:0007669"/>
    <property type="project" value="UniProtKB-SubCell"/>
</dbReference>
<comment type="similarity">
    <text evidence="2">Belongs to the outer membrane factor (OMF) (TC 1.B.17) family.</text>
</comment>
<dbReference type="AlphaFoldDB" id="C6HWD9"/>
<keyword evidence="3" id="KW-0813">Transport</keyword>
<dbReference type="PANTHER" id="PTHR30026:SF20">
    <property type="entry name" value="OUTER MEMBRANE PROTEIN TOLC"/>
    <property type="match status" value="1"/>
</dbReference>
<evidence type="ECO:0000256" key="4">
    <source>
        <dbReference type="ARBA" id="ARBA00022452"/>
    </source>
</evidence>
<dbReference type="InterPro" id="IPR028351">
    <property type="entry name" value="CyaE"/>
</dbReference>
<dbReference type="PANTHER" id="PTHR30026">
    <property type="entry name" value="OUTER MEMBRANE PROTEIN TOLC"/>
    <property type="match status" value="1"/>
</dbReference>
<evidence type="ECO:0000256" key="2">
    <source>
        <dbReference type="ARBA" id="ARBA00007613"/>
    </source>
</evidence>
<reference evidence="8 9" key="1">
    <citation type="journal article" date="2009" name="Appl. Environ. Microbiol.">
        <title>Community genomic and proteomic analyses of chemoautotrophic iron-oxidizing "Leptospirillum rubarum" (Group II) and "Leptospirillum ferrodiazotrophum" (Group III) bacteria in acid mine drainage biofilms.</title>
        <authorList>
            <person name="Goltsman D.S."/>
            <person name="Denef V.J."/>
            <person name="Singer S.W."/>
            <person name="VerBerkmoes N.C."/>
            <person name="Lefsrud M."/>
            <person name="Mueller R.S."/>
            <person name="Dick G.J."/>
            <person name="Sun C.L."/>
            <person name="Wheeler K.E."/>
            <person name="Zemla A."/>
            <person name="Baker B.J."/>
            <person name="Hauser L."/>
            <person name="Land M."/>
            <person name="Shah M.B."/>
            <person name="Thelen M.P."/>
            <person name="Hettich R.L."/>
            <person name="Banfield J.F."/>
        </authorList>
    </citation>
    <scope>NUCLEOTIDE SEQUENCE [LARGE SCALE GENOMIC DNA]</scope>
</reference>
<dbReference type="Pfam" id="PF02321">
    <property type="entry name" value="OEP"/>
    <property type="match status" value="2"/>
</dbReference>
<accession>C6HWD9</accession>
<keyword evidence="7" id="KW-0998">Cell outer membrane</keyword>
<evidence type="ECO:0000256" key="1">
    <source>
        <dbReference type="ARBA" id="ARBA00004442"/>
    </source>
</evidence>
<evidence type="ECO:0000313" key="9">
    <source>
        <dbReference type="Proteomes" id="UP000009374"/>
    </source>
</evidence>
<evidence type="ECO:0000256" key="6">
    <source>
        <dbReference type="ARBA" id="ARBA00023136"/>
    </source>
</evidence>
<proteinExistence type="inferred from homology"/>
<dbReference type="InterPro" id="IPR051906">
    <property type="entry name" value="TolC-like"/>
</dbReference>
<dbReference type="SUPFAM" id="SSF56954">
    <property type="entry name" value="Outer membrane efflux proteins (OEP)"/>
    <property type="match status" value="1"/>
</dbReference>
<dbReference type="GO" id="GO:0015562">
    <property type="term" value="F:efflux transmembrane transporter activity"/>
    <property type="evidence" value="ECO:0007669"/>
    <property type="project" value="InterPro"/>
</dbReference>
<evidence type="ECO:0000256" key="5">
    <source>
        <dbReference type="ARBA" id="ARBA00022692"/>
    </source>
</evidence>
<gene>
    <name evidence="8" type="ORF">UBAL3_80420067</name>
</gene>
<evidence type="ECO:0000256" key="7">
    <source>
        <dbReference type="ARBA" id="ARBA00023237"/>
    </source>
</evidence>
<evidence type="ECO:0000313" key="8">
    <source>
        <dbReference type="EMBL" id="EES53117.1"/>
    </source>
</evidence>
<dbReference type="GO" id="GO:1990281">
    <property type="term" value="C:efflux pump complex"/>
    <property type="evidence" value="ECO:0007669"/>
    <property type="project" value="TreeGrafter"/>
</dbReference>
<protein>
    <submittedName>
        <fullName evidence="8">Outer membrane efflux protein</fullName>
    </submittedName>
</protein>
<dbReference type="PIRSF" id="PIRSF001892">
    <property type="entry name" value="CyaE"/>
    <property type="match status" value="1"/>
</dbReference>
<evidence type="ECO:0000256" key="3">
    <source>
        <dbReference type="ARBA" id="ARBA00022448"/>
    </source>
</evidence>